<feature type="compositionally biased region" description="Basic and acidic residues" evidence="1">
    <location>
        <begin position="336"/>
        <end position="349"/>
    </location>
</feature>
<feature type="compositionally biased region" description="Polar residues" evidence="1">
    <location>
        <begin position="159"/>
        <end position="178"/>
    </location>
</feature>
<feature type="compositionally biased region" description="Acidic residues" evidence="1">
    <location>
        <begin position="350"/>
        <end position="359"/>
    </location>
</feature>
<accession>A0AAN6TLI9</accession>
<feature type="compositionally biased region" description="Low complexity" evidence="1">
    <location>
        <begin position="190"/>
        <end position="208"/>
    </location>
</feature>
<feature type="region of interest" description="Disordered" evidence="1">
    <location>
        <begin position="92"/>
        <end position="382"/>
    </location>
</feature>
<dbReference type="RefSeq" id="XP_064674056.1">
    <property type="nucleotide sequence ID" value="XM_064809012.1"/>
</dbReference>
<dbReference type="GeneID" id="89933135"/>
<evidence type="ECO:0000313" key="3">
    <source>
        <dbReference type="Proteomes" id="UP001302812"/>
    </source>
</evidence>
<dbReference type="EMBL" id="MU853333">
    <property type="protein sequence ID" value="KAK4116486.1"/>
    <property type="molecule type" value="Genomic_DNA"/>
</dbReference>
<feature type="compositionally biased region" description="Low complexity" evidence="1">
    <location>
        <begin position="319"/>
        <end position="333"/>
    </location>
</feature>
<comment type="caution">
    <text evidence="2">The sequence shown here is derived from an EMBL/GenBank/DDBJ whole genome shotgun (WGS) entry which is preliminary data.</text>
</comment>
<proteinExistence type="predicted"/>
<reference evidence="2" key="2">
    <citation type="submission" date="2023-05" db="EMBL/GenBank/DDBJ databases">
        <authorList>
            <consortium name="Lawrence Berkeley National Laboratory"/>
            <person name="Steindorff A."/>
            <person name="Hensen N."/>
            <person name="Bonometti L."/>
            <person name="Westerberg I."/>
            <person name="Brannstrom I.O."/>
            <person name="Guillou S."/>
            <person name="Cros-Aarteil S."/>
            <person name="Calhoun S."/>
            <person name="Haridas S."/>
            <person name="Kuo A."/>
            <person name="Mondo S."/>
            <person name="Pangilinan J."/>
            <person name="Riley R."/>
            <person name="Labutti K."/>
            <person name="Andreopoulos B."/>
            <person name="Lipzen A."/>
            <person name="Chen C."/>
            <person name="Yanf M."/>
            <person name="Daum C."/>
            <person name="Ng V."/>
            <person name="Clum A."/>
            <person name="Ohm R."/>
            <person name="Martin F."/>
            <person name="Silar P."/>
            <person name="Natvig D."/>
            <person name="Lalanne C."/>
            <person name="Gautier V."/>
            <person name="Ament-Velasquez S.L."/>
            <person name="Kruys A."/>
            <person name="Hutchinson M.I."/>
            <person name="Powell A.J."/>
            <person name="Barry K."/>
            <person name="Miller A.N."/>
            <person name="Grigoriev I.V."/>
            <person name="Debuchy R."/>
            <person name="Gladieux P."/>
            <person name="Thoren M.H."/>
            <person name="Johannesson H."/>
        </authorList>
    </citation>
    <scope>NUCLEOTIDE SEQUENCE</scope>
    <source>
        <strain evidence="2">CBS 508.74</strain>
    </source>
</reference>
<evidence type="ECO:0000256" key="1">
    <source>
        <dbReference type="SAM" id="MobiDB-lite"/>
    </source>
</evidence>
<dbReference type="Proteomes" id="UP001302812">
    <property type="component" value="Unassembled WGS sequence"/>
</dbReference>
<name>A0AAN6TLI9_9PEZI</name>
<feature type="compositionally biased region" description="Basic and acidic residues" evidence="1">
    <location>
        <begin position="252"/>
        <end position="262"/>
    </location>
</feature>
<dbReference type="AlphaFoldDB" id="A0AAN6TLI9"/>
<feature type="compositionally biased region" description="Basic and acidic residues" evidence="1">
    <location>
        <begin position="107"/>
        <end position="125"/>
    </location>
</feature>
<reference evidence="2" key="1">
    <citation type="journal article" date="2023" name="Mol. Phylogenet. Evol.">
        <title>Genome-scale phylogeny and comparative genomics of the fungal order Sordariales.</title>
        <authorList>
            <person name="Hensen N."/>
            <person name="Bonometti L."/>
            <person name="Westerberg I."/>
            <person name="Brannstrom I.O."/>
            <person name="Guillou S."/>
            <person name="Cros-Aarteil S."/>
            <person name="Calhoun S."/>
            <person name="Haridas S."/>
            <person name="Kuo A."/>
            <person name="Mondo S."/>
            <person name="Pangilinan J."/>
            <person name="Riley R."/>
            <person name="LaButti K."/>
            <person name="Andreopoulos B."/>
            <person name="Lipzen A."/>
            <person name="Chen C."/>
            <person name="Yan M."/>
            <person name="Daum C."/>
            <person name="Ng V."/>
            <person name="Clum A."/>
            <person name="Steindorff A."/>
            <person name="Ohm R.A."/>
            <person name="Martin F."/>
            <person name="Silar P."/>
            <person name="Natvig D.O."/>
            <person name="Lalanne C."/>
            <person name="Gautier V."/>
            <person name="Ament-Velasquez S.L."/>
            <person name="Kruys A."/>
            <person name="Hutchinson M.I."/>
            <person name="Powell A.J."/>
            <person name="Barry K."/>
            <person name="Miller A.N."/>
            <person name="Grigoriev I.V."/>
            <person name="Debuchy R."/>
            <person name="Gladieux P."/>
            <person name="Hiltunen Thoren M."/>
            <person name="Johannesson H."/>
        </authorList>
    </citation>
    <scope>NUCLEOTIDE SEQUENCE</scope>
    <source>
        <strain evidence="2">CBS 508.74</strain>
    </source>
</reference>
<sequence>MAAVTPMELVAKGDQSPIPLRCTLCPTKPNFSDLSHLLTHMASKSHLSHKFKVELRSKNDREAYENFRQYNDWYHRYDIDSLLAERIIAKDQKKSGRRGRSATTAGIKRETSADGKQDDSIKAEPEDNFEPSEPPLMLAPWPPASIPSYNGRQGYLDDSSYQTPNLKRSRSDASSPNPHENPLHLHYGRLPSEAETAESAPASELTSLPSEVTDPPEDENENDTSKLKGIRYPGMGLFDAADEDQKKRRNQRKDDSVLKQMEEISSGIEPTECVWTEIGEFQRSRDIYATPSIEGSPDRTLEPQEEPDAVRPKRRRRSAAAPAQQRQTRSSARITRRNELRQQKVHTEDDLSEQVDIDDSIQTQNSVDSHDIFRDPPNPHLGWAETAQEKASFNLGRPSALQSRNPNLSMASSTPKAVKSTSFFPTRETTGVSFAHQPPIPASHYFQHQHAMGGGNANPLCAQNRNGFFNPYGYPIHSNAMNLGSMHFNPFGASYGTDSAHDRGDDDFEL</sequence>
<gene>
    <name evidence="2" type="ORF">N656DRAFT_254193</name>
</gene>
<protein>
    <submittedName>
        <fullName evidence="2">Uncharacterized protein</fullName>
    </submittedName>
</protein>
<keyword evidence="3" id="KW-1185">Reference proteome</keyword>
<evidence type="ECO:0000313" key="2">
    <source>
        <dbReference type="EMBL" id="KAK4116486.1"/>
    </source>
</evidence>
<organism evidence="2 3">
    <name type="scientific">Canariomyces notabilis</name>
    <dbReference type="NCBI Taxonomy" id="2074819"/>
    <lineage>
        <taxon>Eukaryota</taxon>
        <taxon>Fungi</taxon>
        <taxon>Dikarya</taxon>
        <taxon>Ascomycota</taxon>
        <taxon>Pezizomycotina</taxon>
        <taxon>Sordariomycetes</taxon>
        <taxon>Sordariomycetidae</taxon>
        <taxon>Sordariales</taxon>
        <taxon>Chaetomiaceae</taxon>
        <taxon>Canariomyces</taxon>
    </lineage>
</organism>